<dbReference type="OrthoDB" id="5236983at2759"/>
<protein>
    <submittedName>
        <fullName evidence="1">Uncharacterized protein</fullName>
    </submittedName>
</protein>
<accession>A0A8T9BY07</accession>
<reference evidence="1 2" key="1">
    <citation type="submission" date="2018-05" db="EMBL/GenBank/DDBJ databases">
        <title>Genome sequencing and assembly of the regulated plant pathogen Lachnellula willkommii and related sister species for the development of diagnostic species identification markers.</title>
        <authorList>
            <person name="Giroux E."/>
            <person name="Bilodeau G."/>
        </authorList>
    </citation>
    <scope>NUCLEOTIDE SEQUENCE [LARGE SCALE GENOMIC DNA]</scope>
    <source>
        <strain evidence="1 2">CBS 268.59</strain>
    </source>
</reference>
<comment type="caution">
    <text evidence="1">The sequence shown here is derived from an EMBL/GenBank/DDBJ whole genome shotgun (WGS) entry which is preliminary data.</text>
</comment>
<gene>
    <name evidence="1" type="ORF">LSUE1_G006084</name>
</gene>
<dbReference type="EMBL" id="QGMK01001352">
    <property type="protein sequence ID" value="TVY68975.1"/>
    <property type="molecule type" value="Genomic_DNA"/>
</dbReference>
<name>A0A8T9BY07_9HELO</name>
<evidence type="ECO:0000313" key="2">
    <source>
        <dbReference type="Proteomes" id="UP000469558"/>
    </source>
</evidence>
<keyword evidence="2" id="KW-1185">Reference proteome</keyword>
<sequence length="254" mass="29507">IHNTKAACAKVADAIILSAKALNNDLKGFEKTPRQIKGLERMKYQSTFNIKTPENLDDLWKWFGFFNDLYFGGLLTGFCRLEFVDSVIKRGEPNCGGFCAPYFPGEDLDPRFRREQPYCLIVILKEEEWNNPLERIRIYLYRLIHEMIHAIFDIYECRCGNGCKRKTETMKAQGDLGHHDSFDLLRTEAMASEVVEGRARPSDEELQHLRLHPPELQDVLDYHKEHPNEDPRQKDSIIWIKGDTYISRASAIEV</sequence>
<dbReference type="AlphaFoldDB" id="A0A8T9BY07"/>
<organism evidence="1 2">
    <name type="scientific">Lachnellula suecica</name>
    <dbReference type="NCBI Taxonomy" id="602035"/>
    <lineage>
        <taxon>Eukaryota</taxon>
        <taxon>Fungi</taxon>
        <taxon>Dikarya</taxon>
        <taxon>Ascomycota</taxon>
        <taxon>Pezizomycotina</taxon>
        <taxon>Leotiomycetes</taxon>
        <taxon>Helotiales</taxon>
        <taxon>Lachnaceae</taxon>
        <taxon>Lachnellula</taxon>
    </lineage>
</organism>
<feature type="non-terminal residue" evidence="1">
    <location>
        <position position="254"/>
    </location>
</feature>
<evidence type="ECO:0000313" key="1">
    <source>
        <dbReference type="EMBL" id="TVY68975.1"/>
    </source>
</evidence>
<dbReference type="Proteomes" id="UP000469558">
    <property type="component" value="Unassembled WGS sequence"/>
</dbReference>
<proteinExistence type="predicted"/>